<gene>
    <name evidence="1" type="ORF">HW555_008432</name>
</gene>
<evidence type="ECO:0000313" key="2">
    <source>
        <dbReference type="Proteomes" id="UP000648187"/>
    </source>
</evidence>
<protein>
    <submittedName>
        <fullName evidence="1">Uncharacterized protein</fullName>
    </submittedName>
</protein>
<keyword evidence="2" id="KW-1185">Reference proteome</keyword>
<proteinExistence type="predicted"/>
<dbReference type="Proteomes" id="UP000648187">
    <property type="component" value="Unassembled WGS sequence"/>
</dbReference>
<accession>A0A835GE92</accession>
<dbReference type="EMBL" id="JACKWZ010000165">
    <property type="protein sequence ID" value="KAF9413266.1"/>
    <property type="molecule type" value="Genomic_DNA"/>
</dbReference>
<evidence type="ECO:0000313" key="1">
    <source>
        <dbReference type="EMBL" id="KAF9413266.1"/>
    </source>
</evidence>
<sequence>SGRAVIYHVYLRCLAESQAGQVLSAIESVYQRTADMTGKSVNTIRKIVEEGEKNNGIFSTPGKHRKGRPRKDLDNFDLCAIRQKVHFFYTVKKQVPTLRNLLPVVREDLGYDGSREHLRKILHSLGFSYKKCKTDRSALIEKPHIAAKREQYLKIIMDNRNLPQELQKQIIYLDESYIHSSYKLKKCWQSVDVSGVAAEQAFSNITAEDWKNSCKHIMKIEKEYYDRGAIMYEQMERLVINLRDDSSSDLSELEYSTDSECAGSSSQNVSFSGIEYLDEIVALQRKWKSIRGCFTREIGRQKMLSLDLAVDHRNLNMNMLLMKNLRGTLNQIHRCDSWYNAKKIKRTKATTCPEDDKFLETLQRSIETREKIDERNDNEDRLF</sequence>
<organism evidence="1 2">
    <name type="scientific">Spodoptera exigua</name>
    <name type="common">Beet armyworm</name>
    <name type="synonym">Noctua fulgens</name>
    <dbReference type="NCBI Taxonomy" id="7107"/>
    <lineage>
        <taxon>Eukaryota</taxon>
        <taxon>Metazoa</taxon>
        <taxon>Ecdysozoa</taxon>
        <taxon>Arthropoda</taxon>
        <taxon>Hexapoda</taxon>
        <taxon>Insecta</taxon>
        <taxon>Pterygota</taxon>
        <taxon>Neoptera</taxon>
        <taxon>Endopterygota</taxon>
        <taxon>Lepidoptera</taxon>
        <taxon>Glossata</taxon>
        <taxon>Ditrysia</taxon>
        <taxon>Noctuoidea</taxon>
        <taxon>Noctuidae</taxon>
        <taxon>Amphipyrinae</taxon>
        <taxon>Spodoptera</taxon>
    </lineage>
</organism>
<comment type="caution">
    <text evidence="1">The sequence shown here is derived from an EMBL/GenBank/DDBJ whole genome shotgun (WGS) entry which is preliminary data.</text>
</comment>
<name>A0A835GE92_SPOEX</name>
<dbReference type="PANTHER" id="PTHR33939:SF1">
    <property type="entry name" value="DUF4371 DOMAIN-CONTAINING PROTEIN"/>
    <property type="match status" value="1"/>
</dbReference>
<feature type="non-terminal residue" evidence="1">
    <location>
        <position position="383"/>
    </location>
</feature>
<feature type="non-terminal residue" evidence="1">
    <location>
        <position position="1"/>
    </location>
</feature>
<dbReference type="AlphaFoldDB" id="A0A835GE92"/>
<dbReference type="PANTHER" id="PTHR33939">
    <property type="entry name" value="PROTEIN CBG22215"/>
    <property type="match status" value="1"/>
</dbReference>
<reference evidence="1" key="1">
    <citation type="submission" date="2020-08" db="EMBL/GenBank/DDBJ databases">
        <title>Spodoptera exigua strain:BAW_Kor-Di-RS1 Genome sequencing and assembly.</title>
        <authorList>
            <person name="Kim J."/>
            <person name="Nam H.Y."/>
            <person name="Kwon M."/>
            <person name="Choi J.H."/>
            <person name="Cho S.R."/>
            <person name="Kim G.-H."/>
        </authorList>
    </citation>
    <scope>NUCLEOTIDE SEQUENCE</scope>
    <source>
        <strain evidence="1">BAW_Kor-Di-RS1</strain>
        <tissue evidence="1">Whole-body</tissue>
    </source>
</reference>